<gene>
    <name evidence="1" type="ORF">EYF80_055576</name>
</gene>
<dbReference type="EMBL" id="SRLO01002006">
    <property type="protein sequence ID" value="TNN34262.1"/>
    <property type="molecule type" value="Genomic_DNA"/>
</dbReference>
<organism evidence="1 2">
    <name type="scientific">Liparis tanakae</name>
    <name type="common">Tanaka's snailfish</name>
    <dbReference type="NCBI Taxonomy" id="230148"/>
    <lineage>
        <taxon>Eukaryota</taxon>
        <taxon>Metazoa</taxon>
        <taxon>Chordata</taxon>
        <taxon>Craniata</taxon>
        <taxon>Vertebrata</taxon>
        <taxon>Euteleostomi</taxon>
        <taxon>Actinopterygii</taxon>
        <taxon>Neopterygii</taxon>
        <taxon>Teleostei</taxon>
        <taxon>Neoteleostei</taxon>
        <taxon>Acanthomorphata</taxon>
        <taxon>Eupercaria</taxon>
        <taxon>Perciformes</taxon>
        <taxon>Cottioidei</taxon>
        <taxon>Cottales</taxon>
        <taxon>Liparidae</taxon>
        <taxon>Liparis</taxon>
    </lineage>
</organism>
<sequence length="67" mass="7584">MVVSGLAESSTTHDCTGKRTNEVRVNDEILIRSGNFESRKRHTLVVLDRWTPGSRTCIPDHARFVVM</sequence>
<name>A0A4Z2F1A5_9TELE</name>
<evidence type="ECO:0000313" key="2">
    <source>
        <dbReference type="Proteomes" id="UP000314294"/>
    </source>
</evidence>
<evidence type="ECO:0000313" key="1">
    <source>
        <dbReference type="EMBL" id="TNN34262.1"/>
    </source>
</evidence>
<dbReference type="AlphaFoldDB" id="A0A4Z2F1A5"/>
<protein>
    <submittedName>
        <fullName evidence="1">Uncharacterized protein</fullName>
    </submittedName>
</protein>
<comment type="caution">
    <text evidence="1">The sequence shown here is derived from an EMBL/GenBank/DDBJ whole genome shotgun (WGS) entry which is preliminary data.</text>
</comment>
<proteinExistence type="predicted"/>
<dbReference type="Proteomes" id="UP000314294">
    <property type="component" value="Unassembled WGS sequence"/>
</dbReference>
<accession>A0A4Z2F1A5</accession>
<keyword evidence="2" id="KW-1185">Reference proteome</keyword>
<reference evidence="1 2" key="1">
    <citation type="submission" date="2019-03" db="EMBL/GenBank/DDBJ databases">
        <title>First draft genome of Liparis tanakae, snailfish: a comprehensive survey of snailfish specific genes.</title>
        <authorList>
            <person name="Kim W."/>
            <person name="Song I."/>
            <person name="Jeong J.-H."/>
            <person name="Kim D."/>
            <person name="Kim S."/>
            <person name="Ryu S."/>
            <person name="Song J.Y."/>
            <person name="Lee S.K."/>
        </authorList>
    </citation>
    <scope>NUCLEOTIDE SEQUENCE [LARGE SCALE GENOMIC DNA]</scope>
    <source>
        <tissue evidence="1">Muscle</tissue>
    </source>
</reference>